<feature type="transmembrane region" description="Helical" evidence="1">
    <location>
        <begin position="213"/>
        <end position="234"/>
    </location>
</feature>
<keyword evidence="1" id="KW-0812">Transmembrane</keyword>
<dbReference type="PANTHER" id="PTHR23537">
    <property type="match status" value="1"/>
</dbReference>
<name>A0AA42JVF6_9GAMM</name>
<feature type="transmembrane region" description="Helical" evidence="1">
    <location>
        <begin position="246"/>
        <end position="267"/>
    </location>
</feature>
<evidence type="ECO:0000313" key="2">
    <source>
        <dbReference type="EMBL" id="MDG4697053.1"/>
    </source>
</evidence>
<comment type="caution">
    <text evidence="2">The sequence shown here is derived from an EMBL/GenBank/DDBJ whole genome shotgun (WGS) entry which is preliminary data.</text>
</comment>
<accession>A0AA42JVF6</accession>
<dbReference type="SUPFAM" id="SSF103473">
    <property type="entry name" value="MFS general substrate transporter"/>
    <property type="match status" value="1"/>
</dbReference>
<dbReference type="Gene3D" id="1.20.1250.20">
    <property type="entry name" value="MFS general substrate transporter like domains"/>
    <property type="match status" value="2"/>
</dbReference>
<evidence type="ECO:0000313" key="3">
    <source>
        <dbReference type="EMBL" id="MDO7855875.1"/>
    </source>
</evidence>
<feature type="transmembrane region" description="Helical" evidence="1">
    <location>
        <begin position="368"/>
        <end position="385"/>
    </location>
</feature>
<reference evidence="2" key="1">
    <citation type="submission" date="2023-03" db="EMBL/GenBank/DDBJ databases">
        <title>a new species belonging to Providencia genus.</title>
        <authorList>
            <person name="Yang W."/>
            <person name="Hu F."/>
            <person name="Shen S."/>
            <person name="Ding L."/>
            <person name="Yin D."/>
        </authorList>
    </citation>
    <scope>NUCLEOTIDE SEQUENCE</scope>
    <source>
        <strain evidence="2">CRE-3FA-0001</strain>
    </source>
</reference>
<feature type="transmembrane region" description="Helical" evidence="1">
    <location>
        <begin position="140"/>
        <end position="161"/>
    </location>
</feature>
<evidence type="ECO:0000313" key="4">
    <source>
        <dbReference type="Proteomes" id="UP001156701"/>
    </source>
</evidence>
<feature type="transmembrane region" description="Helical" evidence="1">
    <location>
        <begin position="51"/>
        <end position="70"/>
    </location>
</feature>
<feature type="transmembrane region" description="Helical" evidence="1">
    <location>
        <begin position="108"/>
        <end position="128"/>
    </location>
</feature>
<proteinExistence type="predicted"/>
<dbReference type="Proteomes" id="UP001156701">
    <property type="component" value="Unassembled WGS sequence"/>
</dbReference>
<dbReference type="InterPro" id="IPR036259">
    <property type="entry name" value="MFS_trans_sf"/>
</dbReference>
<reference evidence="3" key="3">
    <citation type="journal article" date="2024" name="Int. J. Antimicrob. Agents">
        <title>Identification of a novel Providencia species showing multi-drug-resistant in three patients with hospital-acquired infection.</title>
        <authorList>
            <person name="Yang W."/>
            <person name="Chen J."/>
            <person name="Yang F."/>
            <person name="Ji P."/>
            <person name="Shen S."/>
            <person name="Yin D."/>
            <person name="Hu F."/>
        </authorList>
    </citation>
    <scope>NUCLEOTIDE SEQUENCE</scope>
    <source>
        <strain evidence="3">CRE-138-0111</strain>
    </source>
</reference>
<feature type="transmembrane region" description="Helical" evidence="1">
    <location>
        <begin position="279"/>
        <end position="296"/>
    </location>
</feature>
<dbReference type="EMBL" id="JARRYG010000012">
    <property type="protein sequence ID" value="MDG4697053.1"/>
    <property type="molecule type" value="Genomic_DNA"/>
</dbReference>
<feature type="transmembrane region" description="Helical" evidence="1">
    <location>
        <begin position="302"/>
        <end position="321"/>
    </location>
</feature>
<dbReference type="Pfam" id="PF06779">
    <property type="entry name" value="MFS_4"/>
    <property type="match status" value="1"/>
</dbReference>
<dbReference type="Proteomes" id="UP001176478">
    <property type="component" value="Unassembled WGS sequence"/>
</dbReference>
<dbReference type="InterPro" id="IPR010645">
    <property type="entry name" value="MFS_4"/>
</dbReference>
<organism evidence="2 4">
    <name type="scientific">Providencia huashanensis</name>
    <dbReference type="NCBI Taxonomy" id="3037798"/>
    <lineage>
        <taxon>Bacteria</taxon>
        <taxon>Pseudomonadati</taxon>
        <taxon>Pseudomonadota</taxon>
        <taxon>Gammaproteobacteria</taxon>
        <taxon>Enterobacterales</taxon>
        <taxon>Morganellaceae</taxon>
        <taxon>Providencia</taxon>
    </lineage>
</organism>
<keyword evidence="1" id="KW-0472">Membrane</keyword>
<feature type="transmembrane region" description="Helical" evidence="1">
    <location>
        <begin position="12"/>
        <end position="31"/>
    </location>
</feature>
<feature type="transmembrane region" description="Helical" evidence="1">
    <location>
        <begin position="333"/>
        <end position="356"/>
    </location>
</feature>
<keyword evidence="1" id="KW-1133">Transmembrane helix</keyword>
<reference evidence="3" key="2">
    <citation type="submission" date="2023-07" db="EMBL/GenBank/DDBJ databases">
        <authorList>
            <person name="Yang W."/>
            <person name="Chen J."/>
            <person name="Ji P."/>
            <person name="Hu F."/>
        </authorList>
    </citation>
    <scope>NUCLEOTIDE SEQUENCE</scope>
    <source>
        <strain evidence="3">CRE-138-0111</strain>
    </source>
</reference>
<keyword evidence="5" id="KW-1185">Reference proteome</keyword>
<dbReference type="AlphaFoldDB" id="A0AA42JVF6"/>
<evidence type="ECO:0000256" key="1">
    <source>
        <dbReference type="SAM" id="Phobius"/>
    </source>
</evidence>
<feature type="transmembrane region" description="Helical" evidence="1">
    <location>
        <begin position="173"/>
        <end position="192"/>
    </location>
</feature>
<sequence>MKPITFSPSHSAKAFHIAFTGFLSLIVVMGIGRFTLTPQVPLMIKEHQLTLSTASVVAACNYLGYLLGSFDAMRARSHVEKRMWLGVWGAVVITLLSALLNGPILHSVARFVIGWASGIALVLVAAWANETLARLNRPALSVAVFAGTGAGIFISGVLAVAIQSWHLTASQAWIIYGVLALILSLYISRYLPRKGQWERPSGEIKKLILTPEIKRLVWCYGLAGFGYILPATFLSQMAAQRFPDSLFAQFVWPIFGASAVVGIVLAMLLRNLSTTRNRLAISLWLQGLGILIAEVVPDISGLAFSAVLVGSGFMCTVQLALQLGRELAPDHNRFMAGLLTTFYAIGQLIGPTLSFISTSLTGRLEPALYIALIALVVGGLLVYRYPKRELR</sequence>
<gene>
    <name evidence="2" type="ORF">P7V44_12495</name>
    <name evidence="3" type="ORF">Q5E86_05725</name>
</gene>
<protein>
    <submittedName>
        <fullName evidence="2">YbfB/YjiJ family MFS transporter</fullName>
    </submittedName>
</protein>
<dbReference type="EMBL" id="JAUQTG010000002">
    <property type="protein sequence ID" value="MDO7855875.1"/>
    <property type="molecule type" value="Genomic_DNA"/>
</dbReference>
<dbReference type="GO" id="GO:0005886">
    <property type="term" value="C:plasma membrane"/>
    <property type="evidence" value="ECO:0007669"/>
    <property type="project" value="TreeGrafter"/>
</dbReference>
<dbReference type="PANTHER" id="PTHR23537:SF1">
    <property type="entry name" value="SUGAR TRANSPORTER"/>
    <property type="match status" value="1"/>
</dbReference>
<evidence type="ECO:0000313" key="5">
    <source>
        <dbReference type="Proteomes" id="UP001176478"/>
    </source>
</evidence>
<feature type="transmembrane region" description="Helical" evidence="1">
    <location>
        <begin position="82"/>
        <end position="102"/>
    </location>
</feature>